<gene>
    <name evidence="1" type="ORF">IM676_10020</name>
</gene>
<accession>A0A7U3NKY1</accession>
<protein>
    <recommendedName>
        <fullName evidence="3">Dockerin domain-containing protein</fullName>
    </recommendedName>
</protein>
<dbReference type="InterPro" id="IPR018247">
    <property type="entry name" value="EF_Hand_1_Ca_BS"/>
</dbReference>
<organism evidence="1 2">
    <name type="scientific">Anabaenopsis elenkinii CCIBt3563</name>
    <dbReference type="NCBI Taxonomy" id="2779889"/>
    <lineage>
        <taxon>Bacteria</taxon>
        <taxon>Bacillati</taxon>
        <taxon>Cyanobacteriota</taxon>
        <taxon>Cyanophyceae</taxon>
        <taxon>Nostocales</taxon>
        <taxon>Nodulariaceae</taxon>
        <taxon>Anabaenopsis</taxon>
    </lineage>
</organism>
<dbReference type="InterPro" id="IPR002105">
    <property type="entry name" value="Dockerin_1_rpt"/>
</dbReference>
<dbReference type="EMBL" id="CP063311">
    <property type="protein sequence ID" value="QOV21138.1"/>
    <property type="molecule type" value="Genomic_DNA"/>
</dbReference>
<evidence type="ECO:0000313" key="1">
    <source>
        <dbReference type="EMBL" id="QOV21138.1"/>
    </source>
</evidence>
<keyword evidence="2" id="KW-1185">Reference proteome</keyword>
<proteinExistence type="predicted"/>
<dbReference type="Pfam" id="PF00404">
    <property type="entry name" value="Dockerin_1"/>
    <property type="match status" value="1"/>
</dbReference>
<evidence type="ECO:0000313" key="2">
    <source>
        <dbReference type="Proteomes" id="UP000593846"/>
    </source>
</evidence>
<dbReference type="KEGG" id="aee:IM676_10020"/>
<dbReference type="Proteomes" id="UP000593846">
    <property type="component" value="Chromosome"/>
</dbReference>
<dbReference type="GO" id="GO:0004553">
    <property type="term" value="F:hydrolase activity, hydrolyzing O-glycosyl compounds"/>
    <property type="evidence" value="ECO:0007669"/>
    <property type="project" value="InterPro"/>
</dbReference>
<dbReference type="PROSITE" id="PS00018">
    <property type="entry name" value="EF_HAND_1"/>
    <property type="match status" value="1"/>
</dbReference>
<evidence type="ECO:0008006" key="3">
    <source>
        <dbReference type="Google" id="ProtNLM"/>
    </source>
</evidence>
<dbReference type="AlphaFoldDB" id="A0A7U3NKY1"/>
<reference evidence="2" key="1">
    <citation type="submission" date="2020-10" db="EMBL/GenBank/DDBJ databases">
        <title>Genome-based taxonomic classification of the species Anabaenopsis elenkinii.</title>
        <authorList>
            <person name="Delbaje E."/>
            <person name="Andreote A.P.D."/>
            <person name="Pellegrinetti T.A."/>
            <person name="Cruz R.B."/>
            <person name="Branco L.H.Z."/>
            <person name="Fiore M.F."/>
        </authorList>
    </citation>
    <scope>NUCLEOTIDE SEQUENCE [LARGE SCALE GENOMIC DNA]</scope>
    <source>
        <strain evidence="2">CCIBt3563</strain>
    </source>
</reference>
<name>A0A7U3NKY1_9CYAN</name>
<dbReference type="GO" id="GO:0000272">
    <property type="term" value="P:polysaccharide catabolic process"/>
    <property type="evidence" value="ECO:0007669"/>
    <property type="project" value="InterPro"/>
</dbReference>
<dbReference type="RefSeq" id="WP_200986790.1">
    <property type="nucleotide sequence ID" value="NZ_CP063311.1"/>
</dbReference>
<sequence length="76" mass="8177">MTSDNLAPGYSLESQSITVNTAVSGLAADIDGNGRVTGADLLFIDQYLLLRNNPNVDAILQSSLFVRCVEKFLSNE</sequence>